<dbReference type="Pfam" id="PF02482">
    <property type="entry name" value="Ribosomal_S30AE"/>
    <property type="match status" value="1"/>
</dbReference>
<gene>
    <name evidence="1" type="ORF">ACFO0C_35395</name>
</gene>
<evidence type="ECO:0000313" key="2">
    <source>
        <dbReference type="Proteomes" id="UP001595867"/>
    </source>
</evidence>
<dbReference type="InterPro" id="IPR003489">
    <property type="entry name" value="RHF/RaiA"/>
</dbReference>
<proteinExistence type="predicted"/>
<protein>
    <submittedName>
        <fullName evidence="1">HPF/RaiA family ribosome-associated protein</fullName>
    </submittedName>
</protein>
<organism evidence="1 2">
    <name type="scientific">Actinoplanes subglobosus</name>
    <dbReference type="NCBI Taxonomy" id="1547892"/>
    <lineage>
        <taxon>Bacteria</taxon>
        <taxon>Bacillati</taxon>
        <taxon>Actinomycetota</taxon>
        <taxon>Actinomycetes</taxon>
        <taxon>Micromonosporales</taxon>
        <taxon>Micromonosporaceae</taxon>
        <taxon>Actinoplanes</taxon>
    </lineage>
</organism>
<keyword evidence="2" id="KW-1185">Reference proteome</keyword>
<reference evidence="2" key="1">
    <citation type="journal article" date="2019" name="Int. J. Syst. Evol. Microbiol.">
        <title>The Global Catalogue of Microorganisms (GCM) 10K type strain sequencing project: providing services to taxonomists for standard genome sequencing and annotation.</title>
        <authorList>
            <consortium name="The Broad Institute Genomics Platform"/>
            <consortium name="The Broad Institute Genome Sequencing Center for Infectious Disease"/>
            <person name="Wu L."/>
            <person name="Ma J."/>
        </authorList>
    </citation>
    <scope>NUCLEOTIDE SEQUENCE [LARGE SCALE GENOMIC DNA]</scope>
    <source>
        <strain evidence="2">TBRC 5832</strain>
    </source>
</reference>
<dbReference type="RefSeq" id="WP_378071131.1">
    <property type="nucleotide sequence ID" value="NZ_JBHSBL010000024.1"/>
</dbReference>
<dbReference type="EMBL" id="JBHSBL010000024">
    <property type="protein sequence ID" value="MFC4070245.1"/>
    <property type="molecule type" value="Genomic_DNA"/>
</dbReference>
<comment type="caution">
    <text evidence="1">The sequence shown here is derived from an EMBL/GenBank/DDBJ whole genome shotgun (WGS) entry which is preliminary data.</text>
</comment>
<name>A0ABV8J8D0_9ACTN</name>
<sequence>MTVTDLVLDPQVYLHGDVSPEVAGYARRKVLAALQHAPAPVLRIRLTLDTAAPGDRADVQVDVNGAGVHVHAVGETMTEAVDLLQERLRSRLRHMRRGPRVRMA</sequence>
<accession>A0ABV8J8D0</accession>
<dbReference type="Gene3D" id="3.30.160.100">
    <property type="entry name" value="Ribosome hibernation promotion factor-like"/>
    <property type="match status" value="1"/>
</dbReference>
<evidence type="ECO:0000313" key="1">
    <source>
        <dbReference type="EMBL" id="MFC4070245.1"/>
    </source>
</evidence>
<dbReference type="SUPFAM" id="SSF69754">
    <property type="entry name" value="Ribosome binding protein Y (YfiA homologue)"/>
    <property type="match status" value="1"/>
</dbReference>
<dbReference type="InterPro" id="IPR036567">
    <property type="entry name" value="RHF-like"/>
</dbReference>
<dbReference type="Proteomes" id="UP001595867">
    <property type="component" value="Unassembled WGS sequence"/>
</dbReference>